<feature type="non-terminal residue" evidence="3">
    <location>
        <position position="195"/>
    </location>
</feature>
<sequence>MTTGVKPAFVIFLLFLYLRDSFQKASDYESSSDSSSSSEEEIADALTDYGINPTRELVTLILHYKKVGRNCTIQCKKYEKQLKRKINGTSTNDWATQMASLHSLYEEYINCGKRCMKINELDFMMPATGFPAVSSARRIIQKLRVHPSNKDNALMDLIDNPSSESEESSPASSRPREVQQLASPKNNAVLKERLS</sequence>
<proteinExistence type="predicted"/>
<reference evidence="3 5" key="1">
    <citation type="journal article" date="2014" name="Nat. Genet.">
        <title>Genome and transcriptome of the porcine whipworm Trichuris suis.</title>
        <authorList>
            <person name="Jex A.R."/>
            <person name="Nejsum P."/>
            <person name="Schwarz E.M."/>
            <person name="Hu L."/>
            <person name="Young N.D."/>
            <person name="Hall R.S."/>
            <person name="Korhonen P.K."/>
            <person name="Liao S."/>
            <person name="Thamsborg S."/>
            <person name="Xia J."/>
            <person name="Xu P."/>
            <person name="Wang S."/>
            <person name="Scheerlinck J.P."/>
            <person name="Hofmann A."/>
            <person name="Sternberg P.W."/>
            <person name="Wang J."/>
            <person name="Gasser R.B."/>
        </authorList>
    </citation>
    <scope>NUCLEOTIDE SEQUENCE [LARGE SCALE GENOMIC DNA]</scope>
    <source>
        <strain evidence="4">DCEP-RM93F</strain>
        <strain evidence="3">DCEP-RM93M</strain>
    </source>
</reference>
<dbReference type="AlphaFoldDB" id="A0A085M180"/>
<keyword evidence="2" id="KW-0732">Signal</keyword>
<evidence type="ECO:0000313" key="5">
    <source>
        <dbReference type="Proteomes" id="UP000030764"/>
    </source>
</evidence>
<evidence type="ECO:0000313" key="4">
    <source>
        <dbReference type="EMBL" id="KFD71906.1"/>
    </source>
</evidence>
<feature type="region of interest" description="Disordered" evidence="1">
    <location>
        <begin position="151"/>
        <end position="195"/>
    </location>
</feature>
<evidence type="ECO:0000256" key="2">
    <source>
        <dbReference type="SAM" id="SignalP"/>
    </source>
</evidence>
<protein>
    <submittedName>
        <fullName evidence="3">Uncharacterized protein</fullName>
    </submittedName>
</protein>
<gene>
    <name evidence="3" type="ORF">M513_08159</name>
    <name evidence="4" type="ORF">M514_08159</name>
</gene>
<dbReference type="Proteomes" id="UP000030764">
    <property type="component" value="Unassembled WGS sequence"/>
</dbReference>
<organism evidence="3 5">
    <name type="scientific">Trichuris suis</name>
    <name type="common">pig whipworm</name>
    <dbReference type="NCBI Taxonomy" id="68888"/>
    <lineage>
        <taxon>Eukaryota</taxon>
        <taxon>Metazoa</taxon>
        <taxon>Ecdysozoa</taxon>
        <taxon>Nematoda</taxon>
        <taxon>Enoplea</taxon>
        <taxon>Dorylaimia</taxon>
        <taxon>Trichinellida</taxon>
        <taxon>Trichuridae</taxon>
        <taxon>Trichuris</taxon>
    </lineage>
</organism>
<feature type="signal peptide" evidence="2">
    <location>
        <begin position="1"/>
        <end position="23"/>
    </location>
</feature>
<keyword evidence="5" id="KW-1185">Reference proteome</keyword>
<evidence type="ECO:0000256" key="1">
    <source>
        <dbReference type="SAM" id="MobiDB-lite"/>
    </source>
</evidence>
<feature type="chain" id="PRO_5007379237" evidence="2">
    <location>
        <begin position="24"/>
        <end position="195"/>
    </location>
</feature>
<evidence type="ECO:0000313" key="3">
    <source>
        <dbReference type="EMBL" id="KFD50976.1"/>
    </source>
</evidence>
<dbReference type="EMBL" id="KL363245">
    <property type="protein sequence ID" value="KFD50976.1"/>
    <property type="molecule type" value="Genomic_DNA"/>
</dbReference>
<accession>A0A085M180</accession>
<name>A0A085M180_9BILA</name>
<dbReference type="EMBL" id="KL367480">
    <property type="protein sequence ID" value="KFD71906.1"/>
    <property type="molecule type" value="Genomic_DNA"/>
</dbReference>
<dbReference type="Proteomes" id="UP000030758">
    <property type="component" value="Unassembled WGS sequence"/>
</dbReference>